<dbReference type="InterPro" id="IPR027417">
    <property type="entry name" value="P-loop_NTPase"/>
</dbReference>
<keyword evidence="7 9" id="KW-0067">ATP-binding</keyword>
<protein>
    <recommendedName>
        <fullName evidence="3 9">Guanylate kinase</fullName>
        <ecNumber evidence="2 9">2.7.4.8</ecNumber>
    </recommendedName>
    <alternativeName>
        <fullName evidence="8 9">GMP kinase</fullName>
    </alternativeName>
</protein>
<feature type="region of interest" description="Disordered" evidence="10">
    <location>
        <begin position="1"/>
        <end position="21"/>
    </location>
</feature>
<dbReference type="PROSITE" id="PS00856">
    <property type="entry name" value="GUANYLATE_KINASE_1"/>
    <property type="match status" value="1"/>
</dbReference>
<dbReference type="FunFam" id="3.30.63.10:FF:000002">
    <property type="entry name" value="Guanylate kinase 1"/>
    <property type="match status" value="1"/>
</dbReference>
<dbReference type="GO" id="GO:0005524">
    <property type="term" value="F:ATP binding"/>
    <property type="evidence" value="ECO:0007669"/>
    <property type="project" value="UniProtKB-UniRule"/>
</dbReference>
<evidence type="ECO:0000256" key="8">
    <source>
        <dbReference type="ARBA" id="ARBA00030128"/>
    </source>
</evidence>
<dbReference type="EC" id="2.7.4.8" evidence="2 9"/>
<sequence length="227" mass="25026">MPSAAPAAPSSPGAPARSVQPGRRGVCLVIAAPSGAGKSTIARALRARDPSLFTSVSVTTRAPRPGEREGVDYHFRPLDQFRDMARKGDLLEWAEVFGRGYGTPRKPLLEALESGRDVILDIDWQGYRQLRKALPEDVVGLFVLPPSLEALESRLRGRDSDSAEEIGKRMRAAMDEISHWNEFDYVLVNEVLDQAVEEAQAVLTAARMAVRRRRDLHAQVARFSPAE</sequence>
<organism evidence="12 13">
    <name type="scientific">Oecophyllibacter saccharovorans</name>
    <dbReference type="NCBI Taxonomy" id="2558360"/>
    <lineage>
        <taxon>Bacteria</taxon>
        <taxon>Pseudomonadati</taxon>
        <taxon>Pseudomonadota</taxon>
        <taxon>Alphaproteobacteria</taxon>
        <taxon>Acetobacterales</taxon>
        <taxon>Acetobacteraceae</taxon>
        <taxon>Oecophyllibacter</taxon>
    </lineage>
</organism>
<keyword evidence="13" id="KW-1185">Reference proteome</keyword>
<evidence type="ECO:0000256" key="10">
    <source>
        <dbReference type="SAM" id="MobiDB-lite"/>
    </source>
</evidence>
<dbReference type="SMART" id="SM00072">
    <property type="entry name" value="GuKc"/>
    <property type="match status" value="1"/>
</dbReference>
<dbReference type="InterPro" id="IPR008144">
    <property type="entry name" value="Guanylate_kin-like_dom"/>
</dbReference>
<dbReference type="GO" id="GO:0004385">
    <property type="term" value="F:GMP kinase activity"/>
    <property type="evidence" value="ECO:0007669"/>
    <property type="project" value="UniProtKB-UniRule"/>
</dbReference>
<keyword evidence="5 9" id="KW-0547">Nucleotide-binding</keyword>
<comment type="catalytic activity">
    <reaction evidence="9">
        <text>GMP + ATP = GDP + ADP</text>
        <dbReference type="Rhea" id="RHEA:20780"/>
        <dbReference type="ChEBI" id="CHEBI:30616"/>
        <dbReference type="ChEBI" id="CHEBI:58115"/>
        <dbReference type="ChEBI" id="CHEBI:58189"/>
        <dbReference type="ChEBI" id="CHEBI:456216"/>
        <dbReference type="EC" id="2.7.4.8"/>
    </reaction>
</comment>
<feature type="compositionally biased region" description="Low complexity" evidence="10">
    <location>
        <begin position="1"/>
        <end position="16"/>
    </location>
</feature>
<dbReference type="InterPro" id="IPR008145">
    <property type="entry name" value="GK/Ca_channel_bsu"/>
</dbReference>
<dbReference type="HAMAP" id="MF_00328">
    <property type="entry name" value="Guanylate_kinase"/>
    <property type="match status" value="1"/>
</dbReference>
<dbReference type="SUPFAM" id="SSF52540">
    <property type="entry name" value="P-loop containing nucleoside triphosphate hydrolases"/>
    <property type="match status" value="1"/>
</dbReference>
<comment type="caution">
    <text evidence="12">The sequence shown here is derived from an EMBL/GenBank/DDBJ whole genome shotgun (WGS) entry which is preliminary data.</text>
</comment>
<name>A0A506UMD0_9PROT</name>
<evidence type="ECO:0000256" key="3">
    <source>
        <dbReference type="ARBA" id="ARBA00016296"/>
    </source>
</evidence>
<evidence type="ECO:0000256" key="4">
    <source>
        <dbReference type="ARBA" id="ARBA00022679"/>
    </source>
</evidence>
<evidence type="ECO:0000256" key="2">
    <source>
        <dbReference type="ARBA" id="ARBA00012961"/>
    </source>
</evidence>
<evidence type="ECO:0000259" key="11">
    <source>
        <dbReference type="PROSITE" id="PS50052"/>
    </source>
</evidence>
<comment type="similarity">
    <text evidence="1 9">Belongs to the guanylate kinase family.</text>
</comment>
<dbReference type="InterPro" id="IPR020590">
    <property type="entry name" value="Guanylate_kinase_CS"/>
</dbReference>
<dbReference type="PROSITE" id="PS50052">
    <property type="entry name" value="GUANYLATE_KINASE_2"/>
    <property type="match status" value="1"/>
</dbReference>
<evidence type="ECO:0000256" key="9">
    <source>
        <dbReference type="HAMAP-Rule" id="MF_00328"/>
    </source>
</evidence>
<dbReference type="Gene3D" id="3.40.50.300">
    <property type="entry name" value="P-loop containing nucleotide triphosphate hydrolases"/>
    <property type="match status" value="1"/>
</dbReference>
<evidence type="ECO:0000256" key="7">
    <source>
        <dbReference type="ARBA" id="ARBA00022840"/>
    </source>
</evidence>
<keyword evidence="9" id="KW-0963">Cytoplasm</keyword>
<evidence type="ECO:0000313" key="13">
    <source>
        <dbReference type="Proteomes" id="UP000315037"/>
    </source>
</evidence>
<dbReference type="Pfam" id="PF00625">
    <property type="entry name" value="Guanylate_kin"/>
    <property type="match status" value="1"/>
</dbReference>
<dbReference type="GO" id="GO:0005829">
    <property type="term" value="C:cytosol"/>
    <property type="evidence" value="ECO:0007669"/>
    <property type="project" value="TreeGrafter"/>
</dbReference>
<dbReference type="AlphaFoldDB" id="A0A506UMD0"/>
<dbReference type="Proteomes" id="UP000315037">
    <property type="component" value="Unassembled WGS sequence"/>
</dbReference>
<evidence type="ECO:0000256" key="6">
    <source>
        <dbReference type="ARBA" id="ARBA00022777"/>
    </source>
</evidence>
<dbReference type="CDD" id="cd00071">
    <property type="entry name" value="GMPK"/>
    <property type="match status" value="1"/>
</dbReference>
<proteinExistence type="inferred from homology"/>
<evidence type="ECO:0000256" key="5">
    <source>
        <dbReference type="ARBA" id="ARBA00022741"/>
    </source>
</evidence>
<dbReference type="EMBL" id="SORZ01000002">
    <property type="protein sequence ID" value="TPW34498.1"/>
    <property type="molecule type" value="Genomic_DNA"/>
</dbReference>
<feature type="binding site" evidence="9">
    <location>
        <begin position="32"/>
        <end position="39"/>
    </location>
    <ligand>
        <name>ATP</name>
        <dbReference type="ChEBI" id="CHEBI:30616"/>
    </ligand>
</feature>
<keyword evidence="4 9" id="KW-0808">Transferase</keyword>
<dbReference type="Gene3D" id="3.30.63.10">
    <property type="entry name" value="Guanylate Kinase phosphate binding domain"/>
    <property type="match status" value="1"/>
</dbReference>
<comment type="subcellular location">
    <subcellularLocation>
        <location evidence="9">Cytoplasm</location>
    </subcellularLocation>
</comment>
<comment type="function">
    <text evidence="9">Essential for recycling GMP and indirectly, cGMP.</text>
</comment>
<gene>
    <name evidence="9" type="primary">gmk</name>
    <name evidence="12" type="ORF">E3202_05000</name>
</gene>
<dbReference type="PANTHER" id="PTHR23117:SF13">
    <property type="entry name" value="GUANYLATE KINASE"/>
    <property type="match status" value="1"/>
</dbReference>
<reference evidence="12 13" key="1">
    <citation type="submission" date="2019-03" db="EMBL/GenBank/DDBJ databases">
        <title>The complete genome sequence of Neokomagataea sp. Jb2 NBRC113641.</title>
        <authorList>
            <person name="Chua K.-O."/>
            <person name="Chan K.-G."/>
            <person name="See-Too W.-S."/>
        </authorList>
    </citation>
    <scope>NUCLEOTIDE SEQUENCE [LARGE SCALE GENOMIC DNA]</scope>
    <source>
        <strain evidence="12 13">Jb2</strain>
    </source>
</reference>
<dbReference type="PANTHER" id="PTHR23117">
    <property type="entry name" value="GUANYLATE KINASE-RELATED"/>
    <property type="match status" value="1"/>
</dbReference>
<keyword evidence="6 9" id="KW-0418">Kinase</keyword>
<dbReference type="NCBIfam" id="TIGR03263">
    <property type="entry name" value="guanyl_kin"/>
    <property type="match status" value="1"/>
</dbReference>
<feature type="domain" description="Guanylate kinase-like" evidence="11">
    <location>
        <begin position="25"/>
        <end position="204"/>
    </location>
</feature>
<accession>A0A506UMD0</accession>
<evidence type="ECO:0000256" key="1">
    <source>
        <dbReference type="ARBA" id="ARBA00005790"/>
    </source>
</evidence>
<evidence type="ECO:0000313" key="12">
    <source>
        <dbReference type="EMBL" id="TPW34498.1"/>
    </source>
</evidence>
<dbReference type="InterPro" id="IPR017665">
    <property type="entry name" value="Guanylate_kinase"/>
</dbReference>